<dbReference type="EMBL" id="CP032568">
    <property type="protein sequence ID" value="AYF78354.1"/>
    <property type="molecule type" value="Genomic_DNA"/>
</dbReference>
<sequence length="182" mass="20063">MATKKAPWFGRVLKWHKMPDGHACAYRGRVFTIVKPEGAKHWHFTVDPDDPTAPRSHWCGGPGLSGSLERSRPLAEAMLLVDPADRLPSAPNFMYAVQGAPLILGDAQDLVSWTDSDQGLLRVCRRATASPGELPGPLVATVQPVFHRGGQILHWRIGGPDGTHWVNTAYWREACRLVESRA</sequence>
<name>A0A386ZMF4_9NOCA</name>
<dbReference type="OrthoDB" id="9790727at2"/>
<accession>A0A386ZMF4</accession>
<dbReference type="AlphaFoldDB" id="A0A386ZMF4"/>
<dbReference type="Proteomes" id="UP000267164">
    <property type="component" value="Chromosome"/>
</dbReference>
<keyword evidence="2" id="KW-1185">Reference proteome</keyword>
<organism evidence="1 2">
    <name type="scientific">Nocardia yunnanensis</name>
    <dbReference type="NCBI Taxonomy" id="2382165"/>
    <lineage>
        <taxon>Bacteria</taxon>
        <taxon>Bacillati</taxon>
        <taxon>Actinomycetota</taxon>
        <taxon>Actinomycetes</taxon>
        <taxon>Mycobacteriales</taxon>
        <taxon>Nocardiaceae</taxon>
        <taxon>Nocardia</taxon>
    </lineage>
</organism>
<evidence type="ECO:0000313" key="2">
    <source>
        <dbReference type="Proteomes" id="UP000267164"/>
    </source>
</evidence>
<proteinExistence type="predicted"/>
<reference evidence="1 2" key="1">
    <citation type="submission" date="2018-09" db="EMBL/GenBank/DDBJ databases">
        <title>Nocardia yunnanensis sp. nov., an actinomycete isolated from a soil sample.</title>
        <authorList>
            <person name="Zhang J."/>
        </authorList>
    </citation>
    <scope>NUCLEOTIDE SEQUENCE [LARGE SCALE GENOMIC DNA]</scope>
    <source>
        <strain evidence="1 2">CFHS0054</strain>
    </source>
</reference>
<gene>
    <name evidence="1" type="ORF">D7D52_36055</name>
</gene>
<dbReference type="RefSeq" id="WP_120743437.1">
    <property type="nucleotide sequence ID" value="NZ_CP032568.1"/>
</dbReference>
<dbReference type="KEGG" id="nyu:D7D52_36055"/>
<evidence type="ECO:0000313" key="1">
    <source>
        <dbReference type="EMBL" id="AYF78354.1"/>
    </source>
</evidence>
<protein>
    <submittedName>
        <fullName evidence="1">Uncharacterized protein</fullName>
    </submittedName>
</protein>